<evidence type="ECO:0000313" key="2">
    <source>
        <dbReference type="EMBL" id="KAJ0400850.1"/>
    </source>
</evidence>
<proteinExistence type="predicted"/>
<reference evidence="2" key="1">
    <citation type="submission" date="2021-12" db="EMBL/GenBank/DDBJ databases">
        <title>Prjna785345.</title>
        <authorList>
            <person name="Rujirawat T."/>
            <person name="Krajaejun T."/>
        </authorList>
    </citation>
    <scope>NUCLEOTIDE SEQUENCE</scope>
    <source>
        <strain evidence="2">Pi057C3</strain>
    </source>
</reference>
<dbReference type="AlphaFoldDB" id="A0AAD5QAH4"/>
<feature type="compositionally biased region" description="Low complexity" evidence="1">
    <location>
        <begin position="34"/>
        <end position="43"/>
    </location>
</feature>
<evidence type="ECO:0000313" key="3">
    <source>
        <dbReference type="Proteomes" id="UP001209570"/>
    </source>
</evidence>
<feature type="region of interest" description="Disordered" evidence="1">
    <location>
        <begin position="421"/>
        <end position="451"/>
    </location>
</feature>
<accession>A0AAD5QAH4</accession>
<gene>
    <name evidence="2" type="ORF">P43SY_000120</name>
</gene>
<protein>
    <submittedName>
        <fullName evidence="2">Uncharacterized protein</fullName>
    </submittedName>
</protein>
<dbReference type="EMBL" id="JAKCXM010000144">
    <property type="protein sequence ID" value="KAJ0400850.1"/>
    <property type="molecule type" value="Genomic_DNA"/>
</dbReference>
<name>A0AAD5QAH4_PYTIN</name>
<feature type="region of interest" description="Disordered" evidence="1">
    <location>
        <begin position="484"/>
        <end position="640"/>
    </location>
</feature>
<evidence type="ECO:0000256" key="1">
    <source>
        <dbReference type="SAM" id="MobiDB-lite"/>
    </source>
</evidence>
<organism evidence="2 3">
    <name type="scientific">Pythium insidiosum</name>
    <name type="common">Pythiosis disease agent</name>
    <dbReference type="NCBI Taxonomy" id="114742"/>
    <lineage>
        <taxon>Eukaryota</taxon>
        <taxon>Sar</taxon>
        <taxon>Stramenopiles</taxon>
        <taxon>Oomycota</taxon>
        <taxon>Peronosporomycetes</taxon>
        <taxon>Pythiales</taxon>
        <taxon>Pythiaceae</taxon>
        <taxon>Pythium</taxon>
    </lineage>
</organism>
<comment type="caution">
    <text evidence="2">The sequence shown here is derived from an EMBL/GenBank/DDBJ whole genome shotgun (WGS) entry which is preliminary data.</text>
</comment>
<feature type="compositionally biased region" description="Polar residues" evidence="1">
    <location>
        <begin position="541"/>
        <end position="554"/>
    </location>
</feature>
<feature type="compositionally biased region" description="Polar residues" evidence="1">
    <location>
        <begin position="488"/>
        <end position="499"/>
    </location>
</feature>
<feature type="region of interest" description="Disordered" evidence="1">
    <location>
        <begin position="187"/>
        <end position="229"/>
    </location>
</feature>
<dbReference type="Proteomes" id="UP001209570">
    <property type="component" value="Unassembled WGS sequence"/>
</dbReference>
<feature type="compositionally biased region" description="Low complexity" evidence="1">
    <location>
        <begin position="426"/>
        <end position="438"/>
    </location>
</feature>
<keyword evidence="3" id="KW-1185">Reference proteome</keyword>
<feature type="region of interest" description="Disordered" evidence="1">
    <location>
        <begin position="19"/>
        <end position="66"/>
    </location>
</feature>
<feature type="compositionally biased region" description="Basic and acidic residues" evidence="1">
    <location>
        <begin position="19"/>
        <end position="33"/>
    </location>
</feature>
<sequence length="640" mass="70383">MALTTEYAGWVKELDKYEAMDSDGDDPRIEDSSRAALSSRSLSVKGGGTARRSSKPPARGSTSVAEELEQEMKLLNWHKLANEAALKAAIIKTNKIKHEDARVASSLAREDADDKRLRVQQIIEEEQLKPLEVNTDFFRSFEAREQRDDDKVESDVQRHIQHLRRLKETMAQREDMHLRRRRFKEGLQDLGGSLKSQSVPKGGRPTPSNQEDDAVPRRQRRVSSLTQKEGATHEVLCSLDKLMELEKRIRHLEDAGLGVDGLEQQLGGAGDGSSVNGHLGDDLDENNGGVNGLRSTKNLRFTKRKSSAGFHEPAKTVYAVKTSSRPRPRGSTGAMQGTAASAARKRLLAPTASGSSSPSRRAAKPSAKKQATFLTALPESKQRQLRRMTDRERRQFLKKEKATERQEQARHQDVVIQDWMQKKRQAAQQRKTANAQAQSLTRPSAPAPPRVKAPLRGAAAGKHIGNPHLQKFDDLRKGFDKRRESLRNAPTTTAAQRTNKVLELRTAVSDTRHKKPRQGRAEHGSGGGGSSSSTGAALRPHQQQQHKPPASTATMKLPAISRGAAPPPSQLNAKAHFSGSHGQSNHPQYKPAASAASSVRLPRLAPPAMNNARAFMAMPSPPPASAKNPAIPQFSRLHKR</sequence>
<feature type="region of interest" description="Disordered" evidence="1">
    <location>
        <begin position="263"/>
        <end position="391"/>
    </location>
</feature>
<feature type="compositionally biased region" description="Low complexity" evidence="1">
    <location>
        <begin position="349"/>
        <end position="360"/>
    </location>
</feature>